<dbReference type="Gene3D" id="3.40.710.10">
    <property type="entry name" value="DD-peptidase/beta-lactamase superfamily"/>
    <property type="match status" value="1"/>
</dbReference>
<dbReference type="InterPro" id="IPR012338">
    <property type="entry name" value="Beta-lactam/transpept-like"/>
</dbReference>
<keyword evidence="3" id="KW-0378">Hydrolase</keyword>
<dbReference type="InterPro" id="IPR001466">
    <property type="entry name" value="Beta-lactam-related"/>
</dbReference>
<evidence type="ECO:0000259" key="2">
    <source>
        <dbReference type="Pfam" id="PF00144"/>
    </source>
</evidence>
<proteinExistence type="predicted"/>
<feature type="signal peptide" evidence="1">
    <location>
        <begin position="1"/>
        <end position="20"/>
    </location>
</feature>
<gene>
    <name evidence="3" type="ORF">GTP91_05670</name>
</gene>
<sequence length="336" mass="36043">MNLNKHLGALLILAAILSDAAAQQLPANVLAAWDHDEHPDLRSILVMRDGAIVAERYYNGETADTLHDVRSAGKSITALLVGAAVDRGKIGAATDKVSQYWKAAGQSAFAGVTLDNVLTMRSGLDAFDDDPASSGNEDKMDEAADPIAFTLATPMKTTPGTQYRYNSMTAYIAGVTVEQATGTELEQFARANLFAPLGIQNWRWGRDAAGHVKGQGNLSMRTRDLGAIGQMVLDKGVYQGRRVLSTAWIEAMLAPHVDIGPGDRYADHYGYFWYAKTQSVGGRQIPVYFASGNGGNKIYIVPALRSVVVVTSSAYGKGYGQLRSENILKAVLAASE</sequence>
<name>A0A845G162_9BURK</name>
<evidence type="ECO:0000313" key="3">
    <source>
        <dbReference type="EMBL" id="MYM86669.1"/>
    </source>
</evidence>
<evidence type="ECO:0000313" key="4">
    <source>
        <dbReference type="Proteomes" id="UP000470302"/>
    </source>
</evidence>
<dbReference type="AlphaFoldDB" id="A0A845G162"/>
<dbReference type="EMBL" id="WWCW01000011">
    <property type="protein sequence ID" value="MYM86669.1"/>
    <property type="molecule type" value="Genomic_DNA"/>
</dbReference>
<dbReference type="InterPro" id="IPR050789">
    <property type="entry name" value="Diverse_Enzym_Activities"/>
</dbReference>
<dbReference type="RefSeq" id="WP_161095890.1">
    <property type="nucleotide sequence ID" value="NZ_WWCW01000011.1"/>
</dbReference>
<accession>A0A845G162</accession>
<dbReference type="SUPFAM" id="SSF56601">
    <property type="entry name" value="beta-lactamase/transpeptidase-like"/>
    <property type="match status" value="1"/>
</dbReference>
<dbReference type="PANTHER" id="PTHR43283:SF7">
    <property type="entry name" value="BETA-LACTAMASE-RELATED DOMAIN-CONTAINING PROTEIN"/>
    <property type="match status" value="1"/>
</dbReference>
<protein>
    <submittedName>
        <fullName evidence="3">Serine hydrolase</fullName>
    </submittedName>
</protein>
<feature type="chain" id="PRO_5033060301" evidence="1">
    <location>
        <begin position="21"/>
        <end position="336"/>
    </location>
</feature>
<reference evidence="3 4" key="1">
    <citation type="submission" date="2020-01" db="EMBL/GenBank/DDBJ databases">
        <title>Novel species isolated from a subtropical stream in China.</title>
        <authorList>
            <person name="Lu H."/>
        </authorList>
    </citation>
    <scope>NUCLEOTIDE SEQUENCE [LARGE SCALE GENOMIC DNA]</scope>
    <source>
        <strain evidence="3 4">FT82W</strain>
    </source>
</reference>
<dbReference type="GO" id="GO:0016787">
    <property type="term" value="F:hydrolase activity"/>
    <property type="evidence" value="ECO:0007669"/>
    <property type="project" value="UniProtKB-KW"/>
</dbReference>
<keyword evidence="1" id="KW-0732">Signal</keyword>
<evidence type="ECO:0000256" key="1">
    <source>
        <dbReference type="SAM" id="SignalP"/>
    </source>
</evidence>
<dbReference type="Proteomes" id="UP000470302">
    <property type="component" value="Unassembled WGS sequence"/>
</dbReference>
<dbReference type="Pfam" id="PF00144">
    <property type="entry name" value="Beta-lactamase"/>
    <property type="match status" value="1"/>
</dbReference>
<comment type="caution">
    <text evidence="3">The sequence shown here is derived from an EMBL/GenBank/DDBJ whole genome shotgun (WGS) entry which is preliminary data.</text>
</comment>
<organism evidence="3 4">
    <name type="scientific">Duganella vulcania</name>
    <dbReference type="NCBI Taxonomy" id="2692166"/>
    <lineage>
        <taxon>Bacteria</taxon>
        <taxon>Pseudomonadati</taxon>
        <taxon>Pseudomonadota</taxon>
        <taxon>Betaproteobacteria</taxon>
        <taxon>Burkholderiales</taxon>
        <taxon>Oxalobacteraceae</taxon>
        <taxon>Telluria group</taxon>
        <taxon>Duganella</taxon>
    </lineage>
</organism>
<dbReference type="PANTHER" id="PTHR43283">
    <property type="entry name" value="BETA-LACTAMASE-RELATED"/>
    <property type="match status" value="1"/>
</dbReference>
<feature type="domain" description="Beta-lactamase-related" evidence="2">
    <location>
        <begin position="43"/>
        <end position="330"/>
    </location>
</feature>